<dbReference type="PROSITE" id="PS51898">
    <property type="entry name" value="TYR_RECOMBINASE"/>
    <property type="match status" value="1"/>
</dbReference>
<dbReference type="PANTHER" id="PTHR30349:SF81">
    <property type="entry name" value="TYROSINE RECOMBINASE XERC"/>
    <property type="match status" value="1"/>
</dbReference>
<evidence type="ECO:0000256" key="4">
    <source>
        <dbReference type="ARBA" id="ARBA00023172"/>
    </source>
</evidence>
<dbReference type="PROSITE" id="PS51900">
    <property type="entry name" value="CB"/>
    <property type="match status" value="1"/>
</dbReference>
<proteinExistence type="predicted"/>
<dbReference type="RefSeq" id="WP_100690021.1">
    <property type="nucleotide sequence ID" value="NZ_JBHTBD010000014.1"/>
</dbReference>
<feature type="domain" description="Tyr recombinase" evidence="6">
    <location>
        <begin position="121"/>
        <end position="309"/>
    </location>
</feature>
<evidence type="ECO:0000256" key="2">
    <source>
        <dbReference type="ARBA" id="ARBA00022908"/>
    </source>
</evidence>
<dbReference type="Pfam" id="PF02899">
    <property type="entry name" value="Phage_int_SAM_1"/>
    <property type="match status" value="1"/>
</dbReference>
<dbReference type="InterPro" id="IPR004107">
    <property type="entry name" value="Integrase_SAM-like_N"/>
</dbReference>
<dbReference type="InterPro" id="IPR044068">
    <property type="entry name" value="CB"/>
</dbReference>
<evidence type="ECO:0000256" key="5">
    <source>
        <dbReference type="PROSITE-ProRule" id="PRU01248"/>
    </source>
</evidence>
<dbReference type="InterPro" id="IPR011010">
    <property type="entry name" value="DNA_brk_join_enz"/>
</dbReference>
<keyword evidence="2" id="KW-0229">DNA integration</keyword>
<evidence type="ECO:0000256" key="1">
    <source>
        <dbReference type="ARBA" id="ARBA00022829"/>
    </source>
</evidence>
<keyword evidence="3 5" id="KW-0238">DNA-binding</keyword>
<organism evidence="8 9">
    <name type="scientific">Marinobacter aromaticivorans</name>
    <dbReference type="NCBI Taxonomy" id="1494078"/>
    <lineage>
        <taxon>Bacteria</taxon>
        <taxon>Pseudomonadati</taxon>
        <taxon>Pseudomonadota</taxon>
        <taxon>Gammaproteobacteria</taxon>
        <taxon>Pseudomonadales</taxon>
        <taxon>Marinobacteraceae</taxon>
        <taxon>Marinobacter</taxon>
    </lineage>
</organism>
<gene>
    <name evidence="8" type="ORF">ACFQQA_17920</name>
</gene>
<dbReference type="InterPro" id="IPR010998">
    <property type="entry name" value="Integrase_recombinase_N"/>
</dbReference>
<accession>A0ABW2J0S7</accession>
<keyword evidence="1" id="KW-0159">Chromosome partition</keyword>
<keyword evidence="9" id="KW-1185">Reference proteome</keyword>
<dbReference type="Gene3D" id="1.10.150.130">
    <property type="match status" value="1"/>
</dbReference>
<dbReference type="CDD" id="cd01182">
    <property type="entry name" value="INT_RitC_C_like"/>
    <property type="match status" value="1"/>
</dbReference>
<evidence type="ECO:0000259" key="7">
    <source>
        <dbReference type="PROSITE" id="PS51900"/>
    </source>
</evidence>
<dbReference type="Proteomes" id="UP001596506">
    <property type="component" value="Unassembled WGS sequence"/>
</dbReference>
<keyword evidence="4" id="KW-0233">DNA recombination</keyword>
<evidence type="ECO:0000259" key="6">
    <source>
        <dbReference type="PROSITE" id="PS51898"/>
    </source>
</evidence>
<dbReference type="InterPro" id="IPR013762">
    <property type="entry name" value="Integrase-like_cat_sf"/>
</dbReference>
<evidence type="ECO:0000256" key="3">
    <source>
        <dbReference type="ARBA" id="ARBA00023125"/>
    </source>
</evidence>
<dbReference type="SUPFAM" id="SSF56349">
    <property type="entry name" value="DNA breaking-rejoining enzymes"/>
    <property type="match status" value="1"/>
</dbReference>
<dbReference type="EMBL" id="JBHTBD010000014">
    <property type="protein sequence ID" value="MFC7296600.1"/>
    <property type="molecule type" value="Genomic_DNA"/>
</dbReference>
<dbReference type="PANTHER" id="PTHR30349">
    <property type="entry name" value="PHAGE INTEGRASE-RELATED"/>
    <property type="match status" value="1"/>
</dbReference>
<dbReference type="InterPro" id="IPR050090">
    <property type="entry name" value="Tyrosine_recombinase_XerCD"/>
</dbReference>
<evidence type="ECO:0000313" key="9">
    <source>
        <dbReference type="Proteomes" id="UP001596506"/>
    </source>
</evidence>
<comment type="caution">
    <text evidence="8">The sequence shown here is derived from an EMBL/GenBank/DDBJ whole genome shotgun (WGS) entry which is preliminary data.</text>
</comment>
<dbReference type="Pfam" id="PF00589">
    <property type="entry name" value="Phage_integrase"/>
    <property type="match status" value="1"/>
</dbReference>
<dbReference type="Gene3D" id="1.10.443.10">
    <property type="entry name" value="Intergrase catalytic core"/>
    <property type="match status" value="1"/>
</dbReference>
<sequence>MKPTDFAQALTTYLSSYLPGQKNASLHTVQSYRDTFKLLLRYCQCVRGLAIERLSLSDIDDQLIIGFLEWLETKRHNQIATRNQRLACIHAFYRYLQTEDPAGLWLYQKILALPMKKTPRPVIAHLTPAALQVLLAQPDRATRSGRRDATLLAVLYDTGARVQELLDLRVRDIRLAPPPLLTLTGKGNKARQVPLMSPTTKLLGRYLDEWHLERNGTQDCPVFFNRRRQKMTRAGVAFILEKYATQARRHSTDIPEHVTPHALRHSKAMHLLQSGVNLIYIRDLMGHTDIATTEIYARADTELKRKALEQVYPSLISDELPDWTTDDALLEWLSRF</sequence>
<feature type="domain" description="Core-binding (CB)" evidence="7">
    <location>
        <begin position="1"/>
        <end position="97"/>
    </location>
</feature>
<dbReference type="InterPro" id="IPR002104">
    <property type="entry name" value="Integrase_catalytic"/>
</dbReference>
<name>A0ABW2J0S7_9GAMM</name>
<reference evidence="9" key="1">
    <citation type="journal article" date="2019" name="Int. J. Syst. Evol. Microbiol.">
        <title>The Global Catalogue of Microorganisms (GCM) 10K type strain sequencing project: providing services to taxonomists for standard genome sequencing and annotation.</title>
        <authorList>
            <consortium name="The Broad Institute Genomics Platform"/>
            <consortium name="The Broad Institute Genome Sequencing Center for Infectious Disease"/>
            <person name="Wu L."/>
            <person name="Ma J."/>
        </authorList>
    </citation>
    <scope>NUCLEOTIDE SEQUENCE [LARGE SCALE GENOMIC DNA]</scope>
    <source>
        <strain evidence="9">CCUG 60559</strain>
    </source>
</reference>
<protein>
    <submittedName>
        <fullName evidence="8">Site-specific integrase</fullName>
    </submittedName>
</protein>
<evidence type="ECO:0000313" key="8">
    <source>
        <dbReference type="EMBL" id="MFC7296600.1"/>
    </source>
</evidence>